<evidence type="ECO:0000313" key="2">
    <source>
        <dbReference type="EMBL" id="KAL3424909.1"/>
    </source>
</evidence>
<accession>A0ABR4PNL0</accession>
<keyword evidence="3" id="KW-1185">Reference proteome</keyword>
<feature type="domain" description="Tryptophan synthase beta chain-like PALP" evidence="1">
    <location>
        <begin position="44"/>
        <end position="365"/>
    </location>
</feature>
<dbReference type="Proteomes" id="UP001629113">
    <property type="component" value="Unassembled WGS sequence"/>
</dbReference>
<name>A0ABR4PNL0_9HELO</name>
<proteinExistence type="predicted"/>
<evidence type="ECO:0000313" key="3">
    <source>
        <dbReference type="Proteomes" id="UP001629113"/>
    </source>
</evidence>
<reference evidence="2 3" key="1">
    <citation type="submission" date="2024-06" db="EMBL/GenBank/DDBJ databases">
        <title>Complete genome of Phlyctema vagabunda strain 19-DSS-EL-015.</title>
        <authorList>
            <person name="Fiorenzani C."/>
        </authorList>
    </citation>
    <scope>NUCLEOTIDE SEQUENCE [LARGE SCALE GENOMIC DNA]</scope>
    <source>
        <strain evidence="2 3">19-DSS-EL-015</strain>
    </source>
</reference>
<dbReference type="Gene3D" id="3.40.50.1100">
    <property type="match status" value="2"/>
</dbReference>
<dbReference type="Pfam" id="PF00291">
    <property type="entry name" value="PALP"/>
    <property type="match status" value="1"/>
</dbReference>
<sequence length="378" mass="40583">MLTSKPTNPSRSSLYFNPAASAWTSETFPALLHQTISKFHNTLPGFKPTRLTRLDSVAKELGVNVVYVKDESDRCTLPAFKILGVSWAAFQAIAELTSLSLDVDLGEISQAAKAKGITLLAATEGNHGRAIARLAKILNIPAEIFVPSHLDIATIERIRGEGAQVVIADGDYDQALLAATEAAVADHTKLHIQDTTFPGYSKITQWVVDGYSTLLYEIDEQLEGNHPDLIVAPAGCGSFAQAVVRHSKQPGHGTRVFTVETDGAPCIWRSLRSGSLQTTDTNDTIMYGMNCGEVSQIAWPILKEGVDASALITDLESHTAVKTLHALGVRAGPCGGATLAALQQLSSEEKEQLKLTQDSVVVIICTEGQRDYHIPVSA</sequence>
<dbReference type="EMBL" id="JBFCZG010000003">
    <property type="protein sequence ID" value="KAL3424909.1"/>
    <property type="molecule type" value="Genomic_DNA"/>
</dbReference>
<gene>
    <name evidence="2" type="ORF">PVAG01_04190</name>
</gene>
<comment type="caution">
    <text evidence="2">The sequence shown here is derived from an EMBL/GenBank/DDBJ whole genome shotgun (WGS) entry which is preliminary data.</text>
</comment>
<evidence type="ECO:0000259" key="1">
    <source>
        <dbReference type="Pfam" id="PF00291"/>
    </source>
</evidence>
<dbReference type="InterPro" id="IPR036052">
    <property type="entry name" value="TrpB-like_PALP_sf"/>
</dbReference>
<dbReference type="InterPro" id="IPR001926">
    <property type="entry name" value="TrpB-like_PALP"/>
</dbReference>
<organism evidence="2 3">
    <name type="scientific">Phlyctema vagabunda</name>
    <dbReference type="NCBI Taxonomy" id="108571"/>
    <lineage>
        <taxon>Eukaryota</taxon>
        <taxon>Fungi</taxon>
        <taxon>Dikarya</taxon>
        <taxon>Ascomycota</taxon>
        <taxon>Pezizomycotina</taxon>
        <taxon>Leotiomycetes</taxon>
        <taxon>Helotiales</taxon>
        <taxon>Dermateaceae</taxon>
        <taxon>Phlyctema</taxon>
    </lineage>
</organism>
<dbReference type="PANTHER" id="PTHR42937">
    <property type="match status" value="1"/>
</dbReference>
<dbReference type="PANTHER" id="PTHR42937:SF1">
    <property type="entry name" value="DIAMINOPROPIONATE AMMONIA-LYASE"/>
    <property type="match status" value="1"/>
</dbReference>
<protein>
    <recommendedName>
        <fullName evidence="1">Tryptophan synthase beta chain-like PALP domain-containing protein</fullName>
    </recommendedName>
</protein>
<dbReference type="SUPFAM" id="SSF53686">
    <property type="entry name" value="Tryptophan synthase beta subunit-like PLP-dependent enzymes"/>
    <property type="match status" value="1"/>
</dbReference>